<feature type="transmembrane region" description="Helical" evidence="1">
    <location>
        <begin position="9"/>
        <end position="32"/>
    </location>
</feature>
<dbReference type="KEGG" id="sih:SiH_0904"/>
<name>F0NP71_SACI0</name>
<evidence type="ECO:0000256" key="1">
    <source>
        <dbReference type="SAM" id="Phobius"/>
    </source>
</evidence>
<dbReference type="EMBL" id="CP002426">
    <property type="protein sequence ID" value="ADX82257.1"/>
    <property type="molecule type" value="Genomic_DNA"/>
</dbReference>
<dbReference type="AlphaFoldDB" id="F0NP71"/>
<evidence type="ECO:0000313" key="3">
    <source>
        <dbReference type="Proteomes" id="UP000006395"/>
    </source>
</evidence>
<keyword evidence="1" id="KW-0812">Transmembrane</keyword>
<feature type="transmembrane region" description="Helical" evidence="1">
    <location>
        <begin position="87"/>
        <end position="110"/>
    </location>
</feature>
<feature type="transmembrane region" description="Helical" evidence="1">
    <location>
        <begin position="52"/>
        <end position="75"/>
    </location>
</feature>
<keyword evidence="3" id="KW-1185">Reference proteome</keyword>
<organism evidence="2 3">
    <name type="scientific">Saccharolobus islandicus (strain HVE10/4)</name>
    <name type="common">Sulfolobus islandicus</name>
    <dbReference type="NCBI Taxonomy" id="930943"/>
    <lineage>
        <taxon>Archaea</taxon>
        <taxon>Thermoproteota</taxon>
        <taxon>Thermoprotei</taxon>
        <taxon>Sulfolobales</taxon>
        <taxon>Sulfolobaceae</taxon>
        <taxon>Saccharolobus</taxon>
    </lineage>
</organism>
<proteinExistence type="predicted"/>
<dbReference type="RefSeq" id="WP_014512399.1">
    <property type="nucleotide sequence ID" value="NC_017275.1"/>
</dbReference>
<feature type="transmembrane region" description="Helical" evidence="1">
    <location>
        <begin position="130"/>
        <end position="154"/>
    </location>
</feature>
<keyword evidence="1" id="KW-0472">Membrane</keyword>
<keyword evidence="1" id="KW-1133">Transmembrane helix</keyword>
<sequence>MLDKIVRGIFGLVGVLLIYSTISSVISSYLMMGRAMMMGRMMSGPTVSIPFYLIQLSWGIIGITLILIGVLPRLFKSYVNQWKKPEWIILRIVLVLMGIFDLIPILTRGMLFGNLLAPAYSVGLFFTGGLFVHVVFEHIFGGVAGIVIGATNVLKKLVPIKVKK</sequence>
<reference evidence="2 3" key="1">
    <citation type="journal article" date="2011" name="J. Bacteriol.">
        <title>Genome analyses of icelandic strains of Sulfolobus islandicus, model organisms for genetic and virus-host interaction studies.</title>
        <authorList>
            <person name="Guo L."/>
            <person name="Brugger K."/>
            <person name="Liu C."/>
            <person name="Shah S.A."/>
            <person name="Zheng H."/>
            <person name="Zhu Y."/>
            <person name="Wang S."/>
            <person name="Lillestol R.K."/>
            <person name="Chen L."/>
            <person name="Frank J."/>
            <person name="Prangishvili D."/>
            <person name="Paulin L."/>
            <person name="She Q."/>
            <person name="Huang L."/>
            <person name="Garrett R.A."/>
        </authorList>
    </citation>
    <scope>NUCLEOTIDE SEQUENCE [LARGE SCALE GENOMIC DNA]</scope>
    <source>
        <strain evidence="2 3">HVE10/4</strain>
    </source>
</reference>
<dbReference type="GeneID" id="84060933"/>
<gene>
    <name evidence="2" type="ordered locus">SiH_0904</name>
</gene>
<evidence type="ECO:0000313" key="2">
    <source>
        <dbReference type="EMBL" id="ADX82257.1"/>
    </source>
</evidence>
<protein>
    <submittedName>
        <fullName evidence="2">Uncharacterized protein</fullName>
    </submittedName>
</protein>
<dbReference type="Proteomes" id="UP000006395">
    <property type="component" value="Chromosome"/>
</dbReference>
<accession>F0NP71</accession>
<dbReference type="HOGENOM" id="CLU_1615386_0_0_2"/>